<feature type="transmembrane region" description="Helical" evidence="6">
    <location>
        <begin position="124"/>
        <end position="148"/>
    </location>
</feature>
<protein>
    <submittedName>
        <fullName evidence="7">Exopolysaccharide biosynthesis protein, membrane protein</fullName>
    </submittedName>
</protein>
<accession>A0A239X588</accession>
<keyword evidence="4 6" id="KW-1133">Transmembrane helix</keyword>
<comment type="subcellular location">
    <subcellularLocation>
        <location evidence="1">Cell membrane</location>
        <topology evidence="1">Multi-pass membrane protein</topology>
    </subcellularLocation>
</comment>
<keyword evidence="3 6" id="KW-0812">Transmembrane</keyword>
<proteinExistence type="predicted"/>
<evidence type="ECO:0000313" key="7">
    <source>
        <dbReference type="EMBL" id="SNV41373.1"/>
    </source>
</evidence>
<sequence length="502" mass="58100">MLTRMQYIKTNVIYGLVSRIVFILLEFIARFYFIKFLGNELLGITNVFINILQVLSVAELGLNNVVMYSYFKPLAQNDYKKLSHLNGLFRYIYNCIAATIFILGMCILPFVHMTISLDNANYNVYWIFFLFLIDSVLSYLFVYKTIILSAAQKNYIISKYDMICNSIRTVLQIVVLVTIQSFTVYFLLKIIFNLVANLLKVRIVDKEYPEISNHNGKISKVERNEIFDTIKSGLIYKISGVLLNGTDNIIISSFIGTVYVGLLSNYTILATSIMSFIVVIFSSMTSSVGNLLHTEDKRILLDRFERIQSVANWLSIVLMTCLFLLSSDFISLWIGKEYIMDSTTVLWLTMVFYLGCFLQPIYIFREATGLFQKTKYVMLITAILNCILSIILVNLYGVDGVLLATLISKLMTYFWYEPLVLFRDIFDASPKQYFIEVFKNFIITFLLMVLLYIFPIAVKSWMDWILKGLFIFILSNLAAFMLYNKKLGISRLIIEKLKNNIR</sequence>
<gene>
    <name evidence="7" type="primary">eps12</name>
    <name evidence="7" type="ORF">SAMEA4504048_01334</name>
</gene>
<feature type="transmembrane region" description="Helical" evidence="6">
    <location>
        <begin position="169"/>
        <end position="192"/>
    </location>
</feature>
<evidence type="ECO:0000256" key="6">
    <source>
        <dbReference type="SAM" id="Phobius"/>
    </source>
</evidence>
<feature type="transmembrane region" description="Helical" evidence="6">
    <location>
        <begin position="91"/>
        <end position="112"/>
    </location>
</feature>
<feature type="transmembrane region" description="Helical" evidence="6">
    <location>
        <begin position="12"/>
        <end position="33"/>
    </location>
</feature>
<keyword evidence="5 6" id="KW-0472">Membrane</keyword>
<evidence type="ECO:0000313" key="8">
    <source>
        <dbReference type="Proteomes" id="UP000215144"/>
    </source>
</evidence>
<dbReference type="PANTHER" id="PTHR30250">
    <property type="entry name" value="PST FAMILY PREDICTED COLANIC ACID TRANSPORTER"/>
    <property type="match status" value="1"/>
</dbReference>
<evidence type="ECO:0000256" key="3">
    <source>
        <dbReference type="ARBA" id="ARBA00022692"/>
    </source>
</evidence>
<feature type="transmembrane region" description="Helical" evidence="6">
    <location>
        <begin position="346"/>
        <end position="364"/>
    </location>
</feature>
<dbReference type="GO" id="GO:0005886">
    <property type="term" value="C:plasma membrane"/>
    <property type="evidence" value="ECO:0007669"/>
    <property type="project" value="UniProtKB-SubCell"/>
</dbReference>
<reference evidence="7 8" key="1">
    <citation type="submission" date="2017-06" db="EMBL/GenBank/DDBJ databases">
        <authorList>
            <consortium name="Pathogen Informatics"/>
        </authorList>
    </citation>
    <scope>NUCLEOTIDE SEQUENCE [LARGE SCALE GENOMIC DNA]</scope>
    <source>
        <strain evidence="7 8">NCTC11291</strain>
    </source>
</reference>
<evidence type="ECO:0000256" key="2">
    <source>
        <dbReference type="ARBA" id="ARBA00022475"/>
    </source>
</evidence>
<evidence type="ECO:0000256" key="4">
    <source>
        <dbReference type="ARBA" id="ARBA00022989"/>
    </source>
</evidence>
<keyword evidence="2" id="KW-1003">Cell membrane</keyword>
<feature type="transmembrane region" description="Helical" evidence="6">
    <location>
        <begin position="376"/>
        <end position="394"/>
    </location>
</feature>
<name>A0A239X588_STRAI</name>
<evidence type="ECO:0000256" key="1">
    <source>
        <dbReference type="ARBA" id="ARBA00004651"/>
    </source>
</evidence>
<feature type="transmembrane region" description="Helical" evidence="6">
    <location>
        <begin position="464"/>
        <end position="483"/>
    </location>
</feature>
<dbReference type="Proteomes" id="UP000215144">
    <property type="component" value="Chromosome 1"/>
</dbReference>
<organism evidence="7 8">
    <name type="scientific">Streptococcus acidominimus</name>
    <dbReference type="NCBI Taxonomy" id="1326"/>
    <lineage>
        <taxon>Bacteria</taxon>
        <taxon>Bacillati</taxon>
        <taxon>Bacillota</taxon>
        <taxon>Bacilli</taxon>
        <taxon>Lactobacillales</taxon>
        <taxon>Streptococcaceae</taxon>
        <taxon>Streptococcus</taxon>
    </lineage>
</organism>
<feature type="transmembrane region" description="Helical" evidence="6">
    <location>
        <begin position="437"/>
        <end position="458"/>
    </location>
</feature>
<feature type="transmembrane region" description="Helical" evidence="6">
    <location>
        <begin position="400"/>
        <end position="416"/>
    </location>
</feature>
<feature type="transmembrane region" description="Helical" evidence="6">
    <location>
        <begin position="48"/>
        <end position="71"/>
    </location>
</feature>
<evidence type="ECO:0000256" key="5">
    <source>
        <dbReference type="ARBA" id="ARBA00023136"/>
    </source>
</evidence>
<dbReference type="PANTHER" id="PTHR30250:SF26">
    <property type="entry name" value="PSMA PROTEIN"/>
    <property type="match status" value="1"/>
</dbReference>
<feature type="transmembrane region" description="Helical" evidence="6">
    <location>
        <begin position="313"/>
        <end position="334"/>
    </location>
</feature>
<dbReference type="AlphaFoldDB" id="A0A239X588"/>
<dbReference type="EMBL" id="LT906454">
    <property type="protein sequence ID" value="SNV41373.1"/>
    <property type="molecule type" value="Genomic_DNA"/>
</dbReference>
<dbReference type="KEGG" id="saco:SAME_01334"/>
<dbReference type="InterPro" id="IPR050833">
    <property type="entry name" value="Poly_Biosynth_Transport"/>
</dbReference>
<feature type="transmembrane region" description="Helical" evidence="6">
    <location>
        <begin position="268"/>
        <end position="292"/>
    </location>
</feature>